<gene>
    <name evidence="2" type="ORF">OG367_22560</name>
</gene>
<feature type="transmembrane region" description="Helical" evidence="1">
    <location>
        <begin position="169"/>
        <end position="190"/>
    </location>
</feature>
<evidence type="ECO:0000313" key="2">
    <source>
        <dbReference type="EMBL" id="WUX38839.1"/>
    </source>
</evidence>
<dbReference type="RefSeq" id="WP_329357208.1">
    <property type="nucleotide sequence ID" value="NZ_CP109490.1"/>
</dbReference>
<keyword evidence="1" id="KW-0472">Membrane</keyword>
<proteinExistence type="predicted"/>
<organism evidence="2 3">
    <name type="scientific">Streptomyces anulatus</name>
    <name type="common">Streptomyces chrysomallus</name>
    <dbReference type="NCBI Taxonomy" id="1892"/>
    <lineage>
        <taxon>Bacteria</taxon>
        <taxon>Bacillati</taxon>
        <taxon>Actinomycetota</taxon>
        <taxon>Actinomycetes</taxon>
        <taxon>Kitasatosporales</taxon>
        <taxon>Streptomycetaceae</taxon>
        <taxon>Streptomyces</taxon>
    </lineage>
</organism>
<keyword evidence="1" id="KW-1133">Transmembrane helix</keyword>
<reference evidence="2" key="1">
    <citation type="submission" date="2022-10" db="EMBL/GenBank/DDBJ databases">
        <title>The complete genomes of actinobacterial strains from the NBC collection.</title>
        <authorList>
            <person name="Joergensen T.S."/>
            <person name="Alvarez Arevalo M."/>
            <person name="Sterndorff E.B."/>
            <person name="Faurdal D."/>
            <person name="Vuksanovic O."/>
            <person name="Mourched A.-S."/>
            <person name="Charusanti P."/>
            <person name="Shaw S."/>
            <person name="Blin K."/>
            <person name="Weber T."/>
        </authorList>
    </citation>
    <scope>NUCLEOTIDE SEQUENCE</scope>
    <source>
        <strain evidence="2">NBC_01436</strain>
    </source>
</reference>
<dbReference type="EMBL" id="CP109491">
    <property type="protein sequence ID" value="WUX38839.1"/>
    <property type="molecule type" value="Genomic_DNA"/>
</dbReference>
<evidence type="ECO:0008006" key="4">
    <source>
        <dbReference type="Google" id="ProtNLM"/>
    </source>
</evidence>
<sequence length="195" mass="21645">MKTDETLVQDYLAAVERESTALPPAARQELMADLSEHIEVARAERPDDLREILREVGDPRTIAATALHEIGDSTGPSAPKPSRRRSPAWLPVLLLVTSAVLPYAGESVLLDWTSLIMEITAVVMVCRSGHWTPARKWAGLILTTLVPATMNVIWYLVVVAPGHDSVIDAWWLPLLAVSFALTLWGAGWLWRTRRH</sequence>
<keyword evidence="3" id="KW-1185">Reference proteome</keyword>
<feature type="transmembrane region" description="Helical" evidence="1">
    <location>
        <begin position="138"/>
        <end position="157"/>
    </location>
</feature>
<evidence type="ECO:0000256" key="1">
    <source>
        <dbReference type="SAM" id="Phobius"/>
    </source>
</evidence>
<accession>A0ABZ1ZNF4</accession>
<protein>
    <recommendedName>
        <fullName evidence="4">DUF1700 domain-containing protein</fullName>
    </recommendedName>
</protein>
<dbReference type="Pfam" id="PF22564">
    <property type="entry name" value="HAAS"/>
    <property type="match status" value="1"/>
</dbReference>
<name>A0ABZ1ZNF4_STRAQ</name>
<evidence type="ECO:0000313" key="3">
    <source>
        <dbReference type="Proteomes" id="UP001431926"/>
    </source>
</evidence>
<keyword evidence="1" id="KW-0812">Transmembrane</keyword>
<dbReference type="Proteomes" id="UP001431926">
    <property type="component" value="Chromosome"/>
</dbReference>